<keyword evidence="2" id="KW-1185">Reference proteome</keyword>
<evidence type="ECO:0000313" key="2">
    <source>
        <dbReference type="Proteomes" id="UP000059542"/>
    </source>
</evidence>
<name>A0A0U4CBZ8_9BACT</name>
<organism evidence="1 2">
    <name type="scientific">Hymenobacter sedentarius</name>
    <dbReference type="NCBI Taxonomy" id="1411621"/>
    <lineage>
        <taxon>Bacteria</taxon>
        <taxon>Pseudomonadati</taxon>
        <taxon>Bacteroidota</taxon>
        <taxon>Cytophagia</taxon>
        <taxon>Cytophagales</taxon>
        <taxon>Hymenobacteraceae</taxon>
        <taxon>Hymenobacter</taxon>
    </lineage>
</organism>
<dbReference type="KEGG" id="hyg:AUC43_11490"/>
<gene>
    <name evidence="1" type="ORF">AUC43_11490</name>
</gene>
<dbReference type="Proteomes" id="UP000059542">
    <property type="component" value="Chromosome"/>
</dbReference>
<proteinExistence type="predicted"/>
<dbReference type="OrthoDB" id="66275at2"/>
<accession>A0A0U4CBZ8</accession>
<evidence type="ECO:0000313" key="1">
    <source>
        <dbReference type="EMBL" id="ALW85657.1"/>
    </source>
</evidence>
<sequence length="168" mass="19081">MPTLTEQLANFKQAQHALYTHLGVSRRNAKGQHISVPQLRYTHGSGNQDIPTAYPEVLDYRGKEWRASETAGNSDEEIHIMIDSSQDWTPNNTIRFSILSIWDTEEEGGTVFVAANHLLKADEMHYEHSDSVESVEAGTNFYGDTCLLILNPRLGESLLEDYHEYTRK</sequence>
<dbReference type="EMBL" id="CP013909">
    <property type="protein sequence ID" value="ALW85657.1"/>
    <property type="molecule type" value="Genomic_DNA"/>
</dbReference>
<protein>
    <submittedName>
        <fullName evidence="1">Uncharacterized protein</fullName>
    </submittedName>
</protein>
<dbReference type="AlphaFoldDB" id="A0A0U4CBZ8"/>
<reference evidence="1 2" key="1">
    <citation type="submission" date="2015-12" db="EMBL/GenBank/DDBJ databases">
        <authorList>
            <person name="Shamseldin A."/>
            <person name="Moawad H."/>
            <person name="Abd El-Rahim W.M."/>
            <person name="Sadowsky M.J."/>
        </authorList>
    </citation>
    <scope>NUCLEOTIDE SEQUENCE [LARGE SCALE GENOMIC DNA]</scope>
    <source>
        <strain evidence="1 2">DG5B</strain>
    </source>
</reference>
<dbReference type="RefSeq" id="WP_068193403.1">
    <property type="nucleotide sequence ID" value="NZ_CP013909.1"/>
</dbReference>